<name>A0A3N2R4Z8_9RHOB</name>
<comment type="similarity">
    <text evidence="1">Belongs to the AHA1 family.</text>
</comment>
<reference evidence="3 4" key="1">
    <citation type="submission" date="2018-10" db="EMBL/GenBank/DDBJ databases">
        <title>Histidinibacterium lentulum gen. nov., sp. nov., a marine bacterium from the culture broth of Picochlorum sp. 122.</title>
        <authorList>
            <person name="Wang G."/>
        </authorList>
    </citation>
    <scope>NUCLEOTIDE SEQUENCE [LARGE SCALE GENOMIC DNA]</scope>
    <source>
        <strain evidence="3 4">B17</strain>
    </source>
</reference>
<keyword evidence="4" id="KW-1185">Reference proteome</keyword>
<dbReference type="InterPro" id="IPR013538">
    <property type="entry name" value="ASHA1/2-like_C"/>
</dbReference>
<evidence type="ECO:0000259" key="2">
    <source>
        <dbReference type="Pfam" id="PF08327"/>
    </source>
</evidence>
<proteinExistence type="inferred from homology"/>
<gene>
    <name evidence="3" type="ORF">EAT49_09000</name>
</gene>
<evidence type="ECO:0000313" key="3">
    <source>
        <dbReference type="EMBL" id="ROU02468.1"/>
    </source>
</evidence>
<sequence length="157" mass="17393">MTDDDLGPTDLLLERHLPAAPETVYRCWTEPDLIRRFFAPAPGRVPEALVEPWPGGIFHVVMEFDEHGRMEGAPGCVLIAEPGRRFAWTDALGPRFRPNPESFFSADITFTAQDGGCLYRVIARHGTEEAAQRHETMGFSEGWGVVADQLGRLAASL</sequence>
<dbReference type="AlphaFoldDB" id="A0A3N2R4Z8"/>
<organism evidence="3 4">
    <name type="scientific">Histidinibacterium lentulum</name>
    <dbReference type="NCBI Taxonomy" id="2480588"/>
    <lineage>
        <taxon>Bacteria</taxon>
        <taxon>Pseudomonadati</taxon>
        <taxon>Pseudomonadota</taxon>
        <taxon>Alphaproteobacteria</taxon>
        <taxon>Rhodobacterales</taxon>
        <taxon>Paracoccaceae</taxon>
        <taxon>Histidinibacterium</taxon>
    </lineage>
</organism>
<dbReference type="SUPFAM" id="SSF55961">
    <property type="entry name" value="Bet v1-like"/>
    <property type="match status" value="1"/>
</dbReference>
<dbReference type="InterPro" id="IPR023393">
    <property type="entry name" value="START-like_dom_sf"/>
</dbReference>
<dbReference type="Pfam" id="PF08327">
    <property type="entry name" value="AHSA1"/>
    <property type="match status" value="1"/>
</dbReference>
<dbReference type="Gene3D" id="3.30.530.20">
    <property type="match status" value="1"/>
</dbReference>
<comment type="caution">
    <text evidence="3">The sequence shown here is derived from an EMBL/GenBank/DDBJ whole genome shotgun (WGS) entry which is preliminary data.</text>
</comment>
<dbReference type="OrthoDB" id="9805228at2"/>
<dbReference type="Proteomes" id="UP000268016">
    <property type="component" value="Unassembled WGS sequence"/>
</dbReference>
<evidence type="ECO:0000313" key="4">
    <source>
        <dbReference type="Proteomes" id="UP000268016"/>
    </source>
</evidence>
<feature type="domain" description="Activator of Hsp90 ATPase homologue 1/2-like C-terminal" evidence="2">
    <location>
        <begin position="19"/>
        <end position="153"/>
    </location>
</feature>
<dbReference type="EMBL" id="RDRB01000004">
    <property type="protein sequence ID" value="ROU02468.1"/>
    <property type="molecule type" value="Genomic_DNA"/>
</dbReference>
<evidence type="ECO:0000256" key="1">
    <source>
        <dbReference type="ARBA" id="ARBA00006817"/>
    </source>
</evidence>
<dbReference type="RefSeq" id="WP_123641988.1">
    <property type="nucleotide sequence ID" value="NZ_ML119084.1"/>
</dbReference>
<accession>A0A3N2R4Z8</accession>
<protein>
    <submittedName>
        <fullName evidence="3">Polyketide cyclase</fullName>
    </submittedName>
</protein>